<dbReference type="InterPro" id="IPR011322">
    <property type="entry name" value="N-reg_PII-like_a/b"/>
</dbReference>
<dbReference type="InterPro" id="IPR004323">
    <property type="entry name" value="Ion_tolerance_CutA"/>
</dbReference>
<dbReference type="Pfam" id="PF03091">
    <property type="entry name" value="CutA1"/>
    <property type="match status" value="1"/>
</dbReference>
<dbReference type="Gene3D" id="3.30.70.120">
    <property type="match status" value="1"/>
</dbReference>
<organism evidence="2 3">
    <name type="scientific">Neorhodopirellula lusitana</name>
    <dbReference type="NCBI Taxonomy" id="445327"/>
    <lineage>
        <taxon>Bacteria</taxon>
        <taxon>Pseudomonadati</taxon>
        <taxon>Planctomycetota</taxon>
        <taxon>Planctomycetia</taxon>
        <taxon>Pirellulales</taxon>
        <taxon>Pirellulaceae</taxon>
        <taxon>Neorhodopirellula</taxon>
    </lineage>
</organism>
<dbReference type="PANTHER" id="PTHR23419:SF8">
    <property type="entry name" value="FI09726P"/>
    <property type="match status" value="1"/>
</dbReference>
<dbReference type="PANTHER" id="PTHR23419">
    <property type="entry name" value="DIVALENT CATION TOLERANCE CUTA-RELATED"/>
    <property type="match status" value="1"/>
</dbReference>
<evidence type="ECO:0000313" key="3">
    <source>
        <dbReference type="Proteomes" id="UP001158067"/>
    </source>
</evidence>
<reference evidence="2 3" key="1">
    <citation type="submission" date="2017-05" db="EMBL/GenBank/DDBJ databases">
        <authorList>
            <person name="Varghese N."/>
            <person name="Submissions S."/>
        </authorList>
    </citation>
    <scope>NUCLEOTIDE SEQUENCE [LARGE SCALE GENOMIC DNA]</scope>
    <source>
        <strain evidence="2 3">DSM 25457</strain>
    </source>
</reference>
<name>A0ABY1QUS0_9BACT</name>
<sequence>MVEKKTDKTSLALVWTTVSSSATADLLAGELIGSGLAACVQIDGPIQSHYRWKDKIEVETEYRLLIKTRSELTDSVLDWLAQNHPYEQPELLVTPVTNSSAGYAQWVTAHTRDDTDN</sequence>
<keyword evidence="3" id="KW-1185">Reference proteome</keyword>
<dbReference type="SUPFAM" id="SSF54913">
    <property type="entry name" value="GlnB-like"/>
    <property type="match status" value="1"/>
</dbReference>
<evidence type="ECO:0000256" key="1">
    <source>
        <dbReference type="ARBA" id="ARBA00010169"/>
    </source>
</evidence>
<dbReference type="Proteomes" id="UP001158067">
    <property type="component" value="Unassembled WGS sequence"/>
</dbReference>
<dbReference type="EMBL" id="FXUG01000026">
    <property type="protein sequence ID" value="SMP78450.1"/>
    <property type="molecule type" value="Genomic_DNA"/>
</dbReference>
<comment type="caution">
    <text evidence="2">The sequence shown here is derived from an EMBL/GenBank/DDBJ whole genome shotgun (WGS) entry which is preliminary data.</text>
</comment>
<evidence type="ECO:0000313" key="2">
    <source>
        <dbReference type="EMBL" id="SMP78450.1"/>
    </source>
</evidence>
<proteinExistence type="inferred from homology"/>
<gene>
    <name evidence="2" type="ORF">SAMN06265222_12613</name>
</gene>
<dbReference type="InterPro" id="IPR015867">
    <property type="entry name" value="N-reg_PII/ATP_PRibTrfase_C"/>
</dbReference>
<protein>
    <submittedName>
        <fullName evidence="2">Divalent cation tolerance protein</fullName>
    </submittedName>
</protein>
<comment type="similarity">
    <text evidence="1">Belongs to the CutA family.</text>
</comment>
<accession>A0ABY1QUS0</accession>